<dbReference type="PANTHER" id="PTHR13322">
    <property type="entry name" value="C1ORF73 PROTEIN"/>
    <property type="match status" value="1"/>
</dbReference>
<dbReference type="STRING" id="1344416.A0A139AUE1"/>
<accession>A0A139AUE1</accession>
<protein>
    <recommendedName>
        <fullName evidence="1">Integrator complex subunit 7 helical bundle domain-containing protein</fullName>
    </recommendedName>
</protein>
<dbReference type="Pfam" id="PF24437">
    <property type="entry name" value="INTS7_HB"/>
    <property type="match status" value="1"/>
</dbReference>
<dbReference type="EMBL" id="KQ965736">
    <property type="protein sequence ID" value="KXS20327.1"/>
    <property type="molecule type" value="Genomic_DNA"/>
</dbReference>
<keyword evidence="3" id="KW-1185">Reference proteome</keyword>
<dbReference type="InterPro" id="IPR056517">
    <property type="entry name" value="INTS7_HB"/>
</dbReference>
<evidence type="ECO:0000259" key="1">
    <source>
        <dbReference type="Pfam" id="PF24437"/>
    </source>
</evidence>
<name>A0A139AUE1_GONPJ</name>
<feature type="domain" description="Integrator complex subunit 7 helical bundle" evidence="1">
    <location>
        <begin position="64"/>
        <end position="152"/>
    </location>
</feature>
<dbReference type="GO" id="GO:0034472">
    <property type="term" value="P:snRNA 3'-end processing"/>
    <property type="evidence" value="ECO:0007669"/>
    <property type="project" value="TreeGrafter"/>
</dbReference>
<proteinExistence type="predicted"/>
<dbReference type="InterPro" id="IPR033060">
    <property type="entry name" value="INTS7"/>
</dbReference>
<sequence length="420" mass="45927">MEIIWWSLPLHCSLLRYFASRPLSDPSRVATMHTIRSSKSLQRLSSWQMYTLACVAATVGAWSLSSELYGSLKGLVAFEHYARWVASLHKFSVAEKSVEDSVVGGLSEEKLWNAILELDNARQQLSVIHSATFEKSFQNMYLATRILLLKSLRTSSALLNMGMVEQLHSQALSLMKLATDNSTILTSEFGPIDRETEGHLIESSATCMLLSRAFFHAAGSSPLAALPTRLPSRLARFEECVMKSITTSKEDRVEICNLLKTAVAALLECSLCVPPRFFRTLPDSKSPLTITPCWPETTSRVVAPHEALALRVEGSLGTKRLGKREIKGGVDLEIAVYAEEYGGSVGTQKLERLLLHRTHVTDPNRFSTSLLLPPGSRLAALGAVLMIRVEATLVGTAGRGVVVGYGVVGKVEVKSLAGKT</sequence>
<dbReference type="GO" id="GO:0032039">
    <property type="term" value="C:integrator complex"/>
    <property type="evidence" value="ECO:0007669"/>
    <property type="project" value="InterPro"/>
</dbReference>
<dbReference type="PANTHER" id="PTHR13322:SF2">
    <property type="entry name" value="INTEGRATOR COMPLEX SUBUNIT 7"/>
    <property type="match status" value="1"/>
</dbReference>
<organism evidence="2 3">
    <name type="scientific">Gonapodya prolifera (strain JEL478)</name>
    <name type="common">Monoblepharis prolifera</name>
    <dbReference type="NCBI Taxonomy" id="1344416"/>
    <lineage>
        <taxon>Eukaryota</taxon>
        <taxon>Fungi</taxon>
        <taxon>Fungi incertae sedis</taxon>
        <taxon>Chytridiomycota</taxon>
        <taxon>Chytridiomycota incertae sedis</taxon>
        <taxon>Monoblepharidomycetes</taxon>
        <taxon>Monoblepharidales</taxon>
        <taxon>Gonapodyaceae</taxon>
        <taxon>Gonapodya</taxon>
    </lineage>
</organism>
<gene>
    <name evidence="2" type="ORF">M427DRAFT_407469</name>
</gene>
<evidence type="ECO:0000313" key="3">
    <source>
        <dbReference type="Proteomes" id="UP000070544"/>
    </source>
</evidence>
<dbReference type="AlphaFoldDB" id="A0A139AUE1"/>
<reference evidence="2 3" key="1">
    <citation type="journal article" date="2015" name="Genome Biol. Evol.">
        <title>Phylogenomic analyses indicate that early fungi evolved digesting cell walls of algal ancestors of land plants.</title>
        <authorList>
            <person name="Chang Y."/>
            <person name="Wang S."/>
            <person name="Sekimoto S."/>
            <person name="Aerts A.L."/>
            <person name="Choi C."/>
            <person name="Clum A."/>
            <person name="LaButti K.M."/>
            <person name="Lindquist E.A."/>
            <person name="Yee Ngan C."/>
            <person name="Ohm R.A."/>
            <person name="Salamov A.A."/>
            <person name="Grigoriev I.V."/>
            <person name="Spatafora J.W."/>
            <person name="Berbee M.L."/>
        </authorList>
    </citation>
    <scope>NUCLEOTIDE SEQUENCE [LARGE SCALE GENOMIC DNA]</scope>
    <source>
        <strain evidence="2 3">JEL478</strain>
    </source>
</reference>
<evidence type="ECO:0000313" key="2">
    <source>
        <dbReference type="EMBL" id="KXS20327.1"/>
    </source>
</evidence>
<dbReference type="Proteomes" id="UP000070544">
    <property type="component" value="Unassembled WGS sequence"/>
</dbReference>